<evidence type="ECO:0000256" key="2">
    <source>
        <dbReference type="ARBA" id="ARBA00022448"/>
    </source>
</evidence>
<keyword evidence="2" id="KW-0813">Transport</keyword>
<feature type="transmembrane region" description="Helical" evidence="7">
    <location>
        <begin position="280"/>
        <end position="298"/>
    </location>
</feature>
<comment type="caution">
    <text evidence="9">The sequence shown here is derived from an EMBL/GenBank/DDBJ whole genome shotgun (WGS) entry which is preliminary data.</text>
</comment>
<keyword evidence="6 7" id="KW-0472">Membrane</keyword>
<keyword evidence="4" id="KW-0677">Repeat</keyword>
<gene>
    <name evidence="9" type="ORF">RVY80_06670</name>
</gene>
<feature type="transmembrane region" description="Helical" evidence="7">
    <location>
        <begin position="27"/>
        <end position="45"/>
    </location>
</feature>
<dbReference type="EMBL" id="JAWJZB010000007">
    <property type="protein sequence ID" value="MDV5088522.1"/>
    <property type="molecule type" value="Genomic_DNA"/>
</dbReference>
<feature type="domain" description="Citrate transporter-like" evidence="8">
    <location>
        <begin position="16"/>
        <end position="341"/>
    </location>
</feature>
<evidence type="ECO:0000256" key="1">
    <source>
        <dbReference type="ARBA" id="ARBA00004141"/>
    </source>
</evidence>
<evidence type="ECO:0000256" key="7">
    <source>
        <dbReference type="SAM" id="Phobius"/>
    </source>
</evidence>
<feature type="transmembrane region" description="Helical" evidence="7">
    <location>
        <begin position="93"/>
        <end position="125"/>
    </location>
</feature>
<dbReference type="InterPro" id="IPR051679">
    <property type="entry name" value="DASS-Related_Transporters"/>
</dbReference>
<feature type="transmembrane region" description="Helical" evidence="7">
    <location>
        <begin position="5"/>
        <end position="21"/>
    </location>
</feature>
<name>A0ABU3Z9D3_9FIRM</name>
<keyword evidence="5 7" id="KW-1133">Transmembrane helix</keyword>
<dbReference type="PANTHER" id="PTHR43652">
    <property type="entry name" value="BASIC AMINO ACID ANTIPORTER YFCC-RELATED"/>
    <property type="match status" value="1"/>
</dbReference>
<keyword evidence="10" id="KW-1185">Reference proteome</keyword>
<dbReference type="PROSITE" id="PS01271">
    <property type="entry name" value="NA_SULFATE"/>
    <property type="match status" value="1"/>
</dbReference>
<organism evidence="9 10">
    <name type="scientific">Veillonella absiana</name>
    <dbReference type="NCBI Taxonomy" id="3079305"/>
    <lineage>
        <taxon>Bacteria</taxon>
        <taxon>Bacillati</taxon>
        <taxon>Bacillota</taxon>
        <taxon>Negativicutes</taxon>
        <taxon>Veillonellales</taxon>
        <taxon>Veillonellaceae</taxon>
        <taxon>Veillonella</taxon>
    </lineage>
</organism>
<feature type="transmembrane region" description="Helical" evidence="7">
    <location>
        <begin position="180"/>
        <end position="200"/>
    </location>
</feature>
<proteinExistence type="predicted"/>
<evidence type="ECO:0000256" key="5">
    <source>
        <dbReference type="ARBA" id="ARBA00022989"/>
    </source>
</evidence>
<feature type="transmembrane region" description="Helical" evidence="7">
    <location>
        <begin position="400"/>
        <end position="422"/>
    </location>
</feature>
<feature type="transmembrane region" description="Helical" evidence="7">
    <location>
        <begin position="361"/>
        <end position="380"/>
    </location>
</feature>
<feature type="transmembrane region" description="Helical" evidence="7">
    <location>
        <begin position="57"/>
        <end position="77"/>
    </location>
</feature>
<evidence type="ECO:0000256" key="4">
    <source>
        <dbReference type="ARBA" id="ARBA00022737"/>
    </source>
</evidence>
<evidence type="ECO:0000256" key="3">
    <source>
        <dbReference type="ARBA" id="ARBA00022692"/>
    </source>
</evidence>
<protein>
    <submittedName>
        <fullName evidence="9">SLC13 family permease</fullName>
    </submittedName>
</protein>
<dbReference type="CDD" id="cd01115">
    <property type="entry name" value="SLC13_permease"/>
    <property type="match status" value="1"/>
</dbReference>
<feature type="transmembrane region" description="Helical" evidence="7">
    <location>
        <begin position="137"/>
        <end position="160"/>
    </location>
</feature>
<dbReference type="Pfam" id="PF03600">
    <property type="entry name" value="CitMHS"/>
    <property type="match status" value="1"/>
</dbReference>
<reference evidence="9 10" key="1">
    <citation type="submission" date="2023-10" db="EMBL/GenBank/DDBJ databases">
        <title>Veillonella sp. nov., isolated from a pig farm feces dump.</title>
        <authorList>
            <person name="Chang Y.-H."/>
        </authorList>
    </citation>
    <scope>NUCLEOTIDE SEQUENCE [LARGE SCALE GENOMIC DNA]</scope>
    <source>
        <strain evidence="9 10">YH-vei2233</strain>
    </source>
</reference>
<dbReference type="InterPro" id="IPR031312">
    <property type="entry name" value="Na/sul_symport_CS"/>
</dbReference>
<dbReference type="Proteomes" id="UP001272515">
    <property type="component" value="Unassembled WGS sequence"/>
</dbReference>
<dbReference type="PANTHER" id="PTHR43652:SF1">
    <property type="entry name" value="RESPONSE REGULATOR"/>
    <property type="match status" value="1"/>
</dbReference>
<sequence>MDQSVVITLGFLVFAIIMFAWEKIPLSITAMIVAVGLHLTGVLSAKAAFAGFVDTNVLLFMGMFIVGAAFFETGLAVEVGNLVTKVAKTETRLIIAIMMITGLLSGFLSNTGTAAVLIPVVIGICKKANFSQTRMMMPLVFAAAMGGNISLIGAPGNMIAQAGLQQAGLQGFEFFDYGKIGLPMLIVGTIFYATIGKRFLPTTPSRTPDASYQGNDDYSHIPSWKKWIAGLVLVGTVAAMIFEKELGVKLYVSAWIGALILVATNVITETAAIKSIDMKTIMLFAGSLALGDAMVKTGTGSVIADTVVAMLGTSPEPLVLLVVIFILSVFMTNFMSNTATCALLVPIGLSLANQLGFDPKAVLAAIVVGSSLAYATPIGMPANTMVYNIAGYSFMDYVKAGIPLIVVSMIVSLILLPILFPFHP</sequence>
<feature type="transmembrane region" description="Helical" evidence="7">
    <location>
        <begin position="227"/>
        <end position="242"/>
    </location>
</feature>
<feature type="transmembrane region" description="Helical" evidence="7">
    <location>
        <begin position="248"/>
        <end position="268"/>
    </location>
</feature>
<accession>A0ABU3Z9D3</accession>
<dbReference type="RefSeq" id="WP_317330023.1">
    <property type="nucleotide sequence ID" value="NZ_JAWJZA010000006.1"/>
</dbReference>
<evidence type="ECO:0000313" key="10">
    <source>
        <dbReference type="Proteomes" id="UP001272515"/>
    </source>
</evidence>
<evidence type="ECO:0000256" key="6">
    <source>
        <dbReference type="ARBA" id="ARBA00023136"/>
    </source>
</evidence>
<evidence type="ECO:0000259" key="8">
    <source>
        <dbReference type="Pfam" id="PF03600"/>
    </source>
</evidence>
<feature type="transmembrane region" description="Helical" evidence="7">
    <location>
        <begin position="318"/>
        <end position="349"/>
    </location>
</feature>
<dbReference type="InterPro" id="IPR004680">
    <property type="entry name" value="Cit_transptr-like_dom"/>
</dbReference>
<keyword evidence="3 7" id="KW-0812">Transmembrane</keyword>
<evidence type="ECO:0000313" key="9">
    <source>
        <dbReference type="EMBL" id="MDV5088522.1"/>
    </source>
</evidence>
<comment type="subcellular location">
    <subcellularLocation>
        <location evidence="1">Membrane</location>
        <topology evidence="1">Multi-pass membrane protein</topology>
    </subcellularLocation>
</comment>